<dbReference type="EMBL" id="ANIZ01001446">
    <property type="protein sequence ID" value="ETI47307.1"/>
    <property type="molecule type" value="Genomic_DNA"/>
</dbReference>
<gene>
    <name evidence="1" type="ORF">F443_08460</name>
</gene>
<name>V9FA81_PHYNI</name>
<evidence type="ECO:0000313" key="2">
    <source>
        <dbReference type="Proteomes" id="UP000018721"/>
    </source>
</evidence>
<dbReference type="HOGENOM" id="CLU_3036556_0_0_1"/>
<organism evidence="1 2">
    <name type="scientific">Phytophthora nicotianae P1569</name>
    <dbReference type="NCBI Taxonomy" id="1317065"/>
    <lineage>
        <taxon>Eukaryota</taxon>
        <taxon>Sar</taxon>
        <taxon>Stramenopiles</taxon>
        <taxon>Oomycota</taxon>
        <taxon>Peronosporomycetes</taxon>
        <taxon>Peronosporales</taxon>
        <taxon>Peronosporaceae</taxon>
        <taxon>Phytophthora</taxon>
    </lineage>
</organism>
<sequence>MGTKEFWKFDPATEEVKLRPIPGKMLLLCLDGYNKSNDASMGCTMMVIWVVGGFL</sequence>
<reference evidence="1 2" key="1">
    <citation type="submission" date="2013-11" db="EMBL/GenBank/DDBJ databases">
        <title>The Genome Sequence of Phytophthora parasitica P1569.</title>
        <authorList>
            <consortium name="The Broad Institute Genomics Platform"/>
            <person name="Russ C."/>
            <person name="Tyler B."/>
            <person name="Panabieres F."/>
            <person name="Shan W."/>
            <person name="Tripathy S."/>
            <person name="Grunwald N."/>
            <person name="Machado M."/>
            <person name="Johnson C.S."/>
            <person name="Arredondo F."/>
            <person name="Hong C."/>
            <person name="Coffey M."/>
            <person name="Young S.K."/>
            <person name="Zeng Q."/>
            <person name="Gargeya S."/>
            <person name="Fitzgerald M."/>
            <person name="Abouelleil A."/>
            <person name="Alvarado L."/>
            <person name="Chapman S.B."/>
            <person name="Gainer-Dewar J."/>
            <person name="Goldberg J."/>
            <person name="Griggs A."/>
            <person name="Gujja S."/>
            <person name="Hansen M."/>
            <person name="Howarth C."/>
            <person name="Imamovic A."/>
            <person name="Ireland A."/>
            <person name="Larimer J."/>
            <person name="McCowan C."/>
            <person name="Murphy C."/>
            <person name="Pearson M."/>
            <person name="Poon T.W."/>
            <person name="Priest M."/>
            <person name="Roberts A."/>
            <person name="Saif S."/>
            <person name="Shea T."/>
            <person name="Sykes S."/>
            <person name="Wortman J."/>
            <person name="Nusbaum C."/>
            <person name="Birren B."/>
        </authorList>
    </citation>
    <scope>NUCLEOTIDE SEQUENCE [LARGE SCALE GENOMIC DNA]</scope>
    <source>
        <strain evidence="1 2">P1569</strain>
    </source>
</reference>
<dbReference type="Proteomes" id="UP000018721">
    <property type="component" value="Unassembled WGS sequence"/>
</dbReference>
<accession>V9FA81</accession>
<keyword evidence="2" id="KW-1185">Reference proteome</keyword>
<proteinExistence type="predicted"/>
<protein>
    <submittedName>
        <fullName evidence="1">Uncharacterized protein</fullName>
    </submittedName>
</protein>
<dbReference type="AlphaFoldDB" id="V9FA81"/>
<evidence type="ECO:0000313" key="1">
    <source>
        <dbReference type="EMBL" id="ETI47307.1"/>
    </source>
</evidence>
<comment type="caution">
    <text evidence="1">The sequence shown here is derived from an EMBL/GenBank/DDBJ whole genome shotgun (WGS) entry which is preliminary data.</text>
</comment>